<feature type="signal peptide" evidence="5">
    <location>
        <begin position="1"/>
        <end position="23"/>
    </location>
</feature>
<evidence type="ECO:0000256" key="3">
    <source>
        <dbReference type="ARBA" id="ARBA00022525"/>
    </source>
</evidence>
<dbReference type="AlphaFoldDB" id="A0A225VVU7"/>
<proteinExistence type="inferred from homology"/>
<evidence type="ECO:0000313" key="6">
    <source>
        <dbReference type="EMBL" id="OWZ09119.1"/>
    </source>
</evidence>
<evidence type="ECO:0000256" key="5">
    <source>
        <dbReference type="RuleBase" id="RU367124"/>
    </source>
</evidence>
<evidence type="ECO:0000256" key="1">
    <source>
        <dbReference type="ARBA" id="ARBA00004613"/>
    </source>
</evidence>
<keyword evidence="7" id="KW-1185">Reference proteome</keyword>
<dbReference type="EMBL" id="NBNE01002906">
    <property type="protein sequence ID" value="OWZ09119.1"/>
    <property type="molecule type" value="Genomic_DNA"/>
</dbReference>
<protein>
    <recommendedName>
        <fullName evidence="5">RxLR effector protein</fullName>
    </recommendedName>
</protein>
<sequence>MREYLIMVLSFIVLVTTSNAVSASTVKLQTPHTFIQSTDHSETILSSQRLLRTEVKANPNINADSEERALPNVFKTLGSSSSKWFQNYRLASRLRSNARRATPSQIDGLAKKLVNDGVDPNKAFKVLGLNKPKNMYVGDTATHTGEYLLWSKMKDMKKQTHSKWKSDFDV</sequence>
<keyword evidence="4 5" id="KW-0732">Signal</keyword>
<gene>
    <name evidence="6" type="ORF">PHMEG_00018230</name>
</gene>
<feature type="chain" id="PRO_5044992215" description="RxLR effector protein" evidence="5">
    <location>
        <begin position="24"/>
        <end position="170"/>
    </location>
</feature>
<comment type="similarity">
    <text evidence="2 5">Belongs to the RxLR effector family.</text>
</comment>
<evidence type="ECO:0000256" key="4">
    <source>
        <dbReference type="ARBA" id="ARBA00022729"/>
    </source>
</evidence>
<comment type="function">
    <text evidence="5">Effector that suppresses plant defense responses during pathogen infection.</text>
</comment>
<keyword evidence="3 5" id="KW-0964">Secreted</keyword>
<dbReference type="Proteomes" id="UP000198211">
    <property type="component" value="Unassembled WGS sequence"/>
</dbReference>
<comment type="domain">
    <text evidence="5">The RxLR-dEER motif acts to carry the protein into the host cell cytoplasm through binding to cell surface phosphatidylinositol-3-phosphate.</text>
</comment>
<accession>A0A225VVU7</accession>
<reference evidence="7" key="1">
    <citation type="submission" date="2017-03" db="EMBL/GenBank/DDBJ databases">
        <title>Phytopthora megakarya and P. palmivora, two closely related causual agents of cacao black pod achieved similar genome size and gene model numbers by different mechanisms.</title>
        <authorList>
            <person name="Ali S."/>
            <person name="Shao J."/>
            <person name="Larry D.J."/>
            <person name="Kronmiller B."/>
            <person name="Shen D."/>
            <person name="Strem M.D."/>
            <person name="Melnick R.L."/>
            <person name="Guiltinan M.J."/>
            <person name="Tyler B.M."/>
            <person name="Meinhardt L.W."/>
            <person name="Bailey B.A."/>
        </authorList>
    </citation>
    <scope>NUCLEOTIDE SEQUENCE [LARGE SCALE GENOMIC DNA]</scope>
    <source>
        <strain evidence="7">zdho120</strain>
    </source>
</reference>
<evidence type="ECO:0000256" key="2">
    <source>
        <dbReference type="ARBA" id="ARBA00010400"/>
    </source>
</evidence>
<comment type="subcellular location">
    <subcellularLocation>
        <location evidence="1 5">Secreted</location>
    </subcellularLocation>
</comment>
<organism evidence="6 7">
    <name type="scientific">Phytophthora megakarya</name>
    <dbReference type="NCBI Taxonomy" id="4795"/>
    <lineage>
        <taxon>Eukaryota</taxon>
        <taxon>Sar</taxon>
        <taxon>Stramenopiles</taxon>
        <taxon>Oomycota</taxon>
        <taxon>Peronosporomycetes</taxon>
        <taxon>Peronosporales</taxon>
        <taxon>Peronosporaceae</taxon>
        <taxon>Phytophthora</taxon>
    </lineage>
</organism>
<dbReference type="Pfam" id="PF16810">
    <property type="entry name" value="RXLR"/>
    <property type="match status" value="1"/>
</dbReference>
<dbReference type="OrthoDB" id="127447at2759"/>
<name>A0A225VVU7_9STRA</name>
<dbReference type="InterPro" id="IPR031825">
    <property type="entry name" value="RXLR"/>
</dbReference>
<comment type="caution">
    <text evidence="6">The sequence shown here is derived from an EMBL/GenBank/DDBJ whole genome shotgun (WGS) entry which is preliminary data.</text>
</comment>
<evidence type="ECO:0000313" key="7">
    <source>
        <dbReference type="Proteomes" id="UP000198211"/>
    </source>
</evidence>